<dbReference type="PROSITE" id="PS50217">
    <property type="entry name" value="BZIP"/>
    <property type="match status" value="1"/>
</dbReference>
<dbReference type="GO" id="GO:0001228">
    <property type="term" value="F:DNA-binding transcription activator activity, RNA polymerase II-specific"/>
    <property type="evidence" value="ECO:0007669"/>
    <property type="project" value="TreeGrafter"/>
</dbReference>
<dbReference type="AlphaFoldDB" id="A0A0C7N2W9"/>
<dbReference type="InterPro" id="IPR046347">
    <property type="entry name" value="bZIP_sf"/>
</dbReference>
<dbReference type="RefSeq" id="XP_022627145.1">
    <property type="nucleotide sequence ID" value="XM_022773639.1"/>
</dbReference>
<dbReference type="GeneID" id="34684317"/>
<dbReference type="PANTHER" id="PTHR40621:SF8">
    <property type="entry name" value="AP-1-LIKE TRANSCRIPTION FACTOR YAP3"/>
    <property type="match status" value="1"/>
</dbReference>
<evidence type="ECO:0000256" key="4">
    <source>
        <dbReference type="ARBA" id="ARBA00023242"/>
    </source>
</evidence>
<proteinExistence type="predicted"/>
<keyword evidence="4" id="KW-0539">Nucleus</keyword>
<dbReference type="GO" id="GO:0000976">
    <property type="term" value="F:transcription cis-regulatory region binding"/>
    <property type="evidence" value="ECO:0007669"/>
    <property type="project" value="InterPro"/>
</dbReference>
<protein>
    <submittedName>
        <fullName evidence="8">LALA0S02e02388g1_1</fullName>
    </submittedName>
</protein>
<dbReference type="CDD" id="cd14688">
    <property type="entry name" value="bZIP_YAP"/>
    <property type="match status" value="1"/>
</dbReference>
<evidence type="ECO:0000313" key="9">
    <source>
        <dbReference type="Proteomes" id="UP000054304"/>
    </source>
</evidence>
<dbReference type="Proteomes" id="UP000054304">
    <property type="component" value="Unassembled WGS sequence"/>
</dbReference>
<evidence type="ECO:0000256" key="6">
    <source>
        <dbReference type="SAM" id="MobiDB-lite"/>
    </source>
</evidence>
<comment type="subcellular location">
    <subcellularLocation>
        <location evidence="1">Nucleus</location>
    </subcellularLocation>
</comment>
<feature type="compositionally biased region" description="Low complexity" evidence="6">
    <location>
        <begin position="98"/>
        <end position="109"/>
    </location>
</feature>
<feature type="region of interest" description="Disordered" evidence="6">
    <location>
        <begin position="82"/>
        <end position="120"/>
    </location>
</feature>
<keyword evidence="2" id="KW-0805">Transcription regulation</keyword>
<evidence type="ECO:0000256" key="1">
    <source>
        <dbReference type="ARBA" id="ARBA00004123"/>
    </source>
</evidence>
<dbReference type="STRING" id="1245769.A0A0C7N2W9"/>
<dbReference type="PANTHER" id="PTHR40621">
    <property type="entry name" value="TRANSCRIPTION FACTOR KAPC-RELATED"/>
    <property type="match status" value="1"/>
</dbReference>
<dbReference type="Gene3D" id="1.20.5.170">
    <property type="match status" value="1"/>
</dbReference>
<evidence type="ECO:0000256" key="5">
    <source>
        <dbReference type="SAM" id="Coils"/>
    </source>
</evidence>
<reference evidence="8 9" key="1">
    <citation type="submission" date="2014-12" db="EMBL/GenBank/DDBJ databases">
        <authorList>
            <person name="Neuveglise Cecile"/>
        </authorList>
    </citation>
    <scope>NUCLEOTIDE SEQUENCE [LARGE SCALE GENOMIC DNA]</scope>
    <source>
        <strain evidence="8 9">CBS 12615</strain>
    </source>
</reference>
<dbReference type="SMART" id="SM00338">
    <property type="entry name" value="BRLZ"/>
    <property type="match status" value="1"/>
</dbReference>
<dbReference type="OrthoDB" id="4940293at2759"/>
<evidence type="ECO:0000256" key="2">
    <source>
        <dbReference type="ARBA" id="ARBA00023015"/>
    </source>
</evidence>
<keyword evidence="5" id="KW-0175">Coiled coil</keyword>
<sequence>MSTDCPSENVICDLLKKDYHLQGPETFSRLEDGSQGSLDFTKLGDNYGEAGQKAAKSGGVFDSSHMGQAYFPALGEWSMENVSSVTPPLSHSPEESNESNSSKGLSNSNTQQHDGSDHGYVPEEALSEQEILARKKAQNRAAQKAFRERKEAKLKELEAKLLSSERDKKVLLQELEDLKKLNLEIATENRLLSKTEQRPSSDVRTEAVKYHFPTRKQFFDAANGDHMAALKAPMSLSSYVRDGQKLLTLPATWEYLHELSKSEDFDIYFVMETLRGNEVCHGYGPAYPQNVIDDIVRNCP</sequence>
<keyword evidence="9" id="KW-1185">Reference proteome</keyword>
<dbReference type="EMBL" id="LN736361">
    <property type="protein sequence ID" value="CEP60907.1"/>
    <property type="molecule type" value="Genomic_DNA"/>
</dbReference>
<evidence type="ECO:0000259" key="7">
    <source>
        <dbReference type="PROSITE" id="PS50217"/>
    </source>
</evidence>
<gene>
    <name evidence="8" type="ORF">LALA0_S02e02388g</name>
</gene>
<dbReference type="InterPro" id="IPR050936">
    <property type="entry name" value="AP-1-like"/>
</dbReference>
<keyword evidence="3" id="KW-0804">Transcription</keyword>
<dbReference type="GO" id="GO:0090575">
    <property type="term" value="C:RNA polymerase II transcription regulator complex"/>
    <property type="evidence" value="ECO:0007669"/>
    <property type="project" value="TreeGrafter"/>
</dbReference>
<feature type="coiled-coil region" evidence="5">
    <location>
        <begin position="140"/>
        <end position="198"/>
    </location>
</feature>
<dbReference type="InterPro" id="IPR004827">
    <property type="entry name" value="bZIP"/>
</dbReference>
<accession>A0A0C7N2W9</accession>
<name>A0A0C7N2W9_9SACH</name>
<dbReference type="PROSITE" id="PS00036">
    <property type="entry name" value="BZIP_BASIC"/>
    <property type="match status" value="1"/>
</dbReference>
<feature type="domain" description="BZIP" evidence="7">
    <location>
        <begin position="134"/>
        <end position="180"/>
    </location>
</feature>
<dbReference type="HOGENOM" id="CLU_927712_0_0_1"/>
<organism evidence="8 9">
    <name type="scientific">Lachancea lanzarotensis</name>
    <dbReference type="NCBI Taxonomy" id="1245769"/>
    <lineage>
        <taxon>Eukaryota</taxon>
        <taxon>Fungi</taxon>
        <taxon>Dikarya</taxon>
        <taxon>Ascomycota</taxon>
        <taxon>Saccharomycotina</taxon>
        <taxon>Saccharomycetes</taxon>
        <taxon>Saccharomycetales</taxon>
        <taxon>Saccharomycetaceae</taxon>
        <taxon>Lachancea</taxon>
    </lineage>
</organism>
<evidence type="ECO:0000313" key="8">
    <source>
        <dbReference type="EMBL" id="CEP60907.1"/>
    </source>
</evidence>
<dbReference type="SUPFAM" id="SSF57959">
    <property type="entry name" value="Leucine zipper domain"/>
    <property type="match status" value="1"/>
</dbReference>
<evidence type="ECO:0000256" key="3">
    <source>
        <dbReference type="ARBA" id="ARBA00023163"/>
    </source>
</evidence>